<dbReference type="EMBL" id="RHJS01000002">
    <property type="protein sequence ID" value="RRK35408.1"/>
    <property type="molecule type" value="Genomic_DNA"/>
</dbReference>
<dbReference type="PROSITE" id="PS50110">
    <property type="entry name" value="RESPONSE_REGULATORY"/>
    <property type="match status" value="1"/>
</dbReference>
<keyword evidence="11" id="KW-1185">Reference proteome</keyword>
<dbReference type="RefSeq" id="WP_125128356.1">
    <property type="nucleotide sequence ID" value="NZ_CASCYM010000079.1"/>
</dbReference>
<dbReference type="PANTHER" id="PTHR48111">
    <property type="entry name" value="REGULATOR OF RPOS"/>
    <property type="match status" value="1"/>
</dbReference>
<keyword evidence="4" id="KW-0804">Transcription</keyword>
<evidence type="ECO:0000259" key="8">
    <source>
        <dbReference type="PROSITE" id="PS50110"/>
    </source>
</evidence>
<feature type="domain" description="OmpR/PhoB-type" evidence="9">
    <location>
        <begin position="126"/>
        <end position="224"/>
    </location>
</feature>
<evidence type="ECO:0000256" key="5">
    <source>
        <dbReference type="ARBA" id="ARBA00024867"/>
    </source>
</evidence>
<dbReference type="AlphaFoldDB" id="A0A3R8L5E8"/>
<proteinExistence type="predicted"/>
<evidence type="ECO:0000256" key="7">
    <source>
        <dbReference type="PROSITE-ProRule" id="PRU01091"/>
    </source>
</evidence>
<dbReference type="GO" id="GO:0032993">
    <property type="term" value="C:protein-DNA complex"/>
    <property type="evidence" value="ECO:0007669"/>
    <property type="project" value="TreeGrafter"/>
</dbReference>
<accession>A0A3R8L5E8</accession>
<dbReference type="InterPro" id="IPR039420">
    <property type="entry name" value="WalR-like"/>
</dbReference>
<dbReference type="GO" id="GO:0000976">
    <property type="term" value="F:transcription cis-regulatory region binding"/>
    <property type="evidence" value="ECO:0007669"/>
    <property type="project" value="TreeGrafter"/>
</dbReference>
<protein>
    <recommendedName>
        <fullName evidence="1">Stage 0 sporulation protein A homolog</fullName>
    </recommendedName>
</protein>
<dbReference type="PROSITE" id="PS51755">
    <property type="entry name" value="OMPR_PHOB"/>
    <property type="match status" value="1"/>
</dbReference>
<dbReference type="InterPro" id="IPR016032">
    <property type="entry name" value="Sig_transdc_resp-reg_C-effctor"/>
</dbReference>
<organism evidence="10 11">
    <name type="scientific">Schaedlerella arabinosiphila</name>
    <dbReference type="NCBI Taxonomy" id="2044587"/>
    <lineage>
        <taxon>Bacteria</taxon>
        <taxon>Bacillati</taxon>
        <taxon>Bacillota</taxon>
        <taxon>Clostridia</taxon>
        <taxon>Lachnospirales</taxon>
        <taxon>Lachnospiraceae</taxon>
        <taxon>Schaedlerella</taxon>
    </lineage>
</organism>
<keyword evidence="3 7" id="KW-0238">DNA-binding</keyword>
<evidence type="ECO:0000256" key="1">
    <source>
        <dbReference type="ARBA" id="ARBA00018672"/>
    </source>
</evidence>
<dbReference type="InterPro" id="IPR036388">
    <property type="entry name" value="WH-like_DNA-bd_sf"/>
</dbReference>
<feature type="DNA-binding region" description="OmpR/PhoB-type" evidence="7">
    <location>
        <begin position="126"/>
        <end position="224"/>
    </location>
</feature>
<dbReference type="SMART" id="SM00862">
    <property type="entry name" value="Trans_reg_C"/>
    <property type="match status" value="1"/>
</dbReference>
<dbReference type="Gene3D" id="3.40.50.2300">
    <property type="match status" value="1"/>
</dbReference>
<sequence length="225" mass="25442">MYRIMIVEDDEGIAQAVREQAKLWGLEAECVRDFRNVMAEFAEYAPHLVLMDIGLPFFNGYHWCGEIRKLSSVPVMFISSASDSMNIVMAMNMGADDFIVKPFDGSVLIAKIQALLRRTYDFAGTVPVMEHRGALLNMGDNTLVYQGERINLSKNEYRILLALMESKGKVVSRERLMERLWETDSFVDENTLTVNVNRLRKKLDAAGLEGFITTKVGVGYIITVT</sequence>
<dbReference type="GO" id="GO:0005829">
    <property type="term" value="C:cytosol"/>
    <property type="evidence" value="ECO:0007669"/>
    <property type="project" value="TreeGrafter"/>
</dbReference>
<evidence type="ECO:0000256" key="6">
    <source>
        <dbReference type="PROSITE-ProRule" id="PRU00169"/>
    </source>
</evidence>
<comment type="caution">
    <text evidence="10">The sequence shown here is derived from an EMBL/GenBank/DDBJ whole genome shotgun (WGS) entry which is preliminary data.</text>
</comment>
<evidence type="ECO:0000256" key="4">
    <source>
        <dbReference type="ARBA" id="ARBA00023163"/>
    </source>
</evidence>
<dbReference type="SUPFAM" id="SSF46894">
    <property type="entry name" value="C-terminal effector domain of the bipartite response regulators"/>
    <property type="match status" value="1"/>
</dbReference>
<dbReference type="CDD" id="cd18159">
    <property type="entry name" value="REC_OmpR_NsrR-like"/>
    <property type="match status" value="1"/>
</dbReference>
<evidence type="ECO:0000256" key="3">
    <source>
        <dbReference type="ARBA" id="ARBA00023125"/>
    </source>
</evidence>
<dbReference type="Proteomes" id="UP000274920">
    <property type="component" value="Unassembled WGS sequence"/>
</dbReference>
<reference evidence="10" key="1">
    <citation type="submission" date="2018-10" db="EMBL/GenBank/DDBJ databases">
        <title>Schaedlerella arabinophila gen. nov. sp. nov., isolated from the mouse intestinal tract and comparative analysis with the genome of the closely related altered Schaedler flora strain ASF502.</title>
        <authorList>
            <person name="Miyake S."/>
            <person name="Soh M."/>
            <person name="Seedorf H."/>
        </authorList>
    </citation>
    <scope>NUCLEOTIDE SEQUENCE [LARGE SCALE GENOMIC DNA]</scope>
    <source>
        <strain evidence="10">DSM 106076</strain>
    </source>
</reference>
<evidence type="ECO:0000313" key="11">
    <source>
        <dbReference type="Proteomes" id="UP000274920"/>
    </source>
</evidence>
<dbReference type="Gene3D" id="1.10.10.10">
    <property type="entry name" value="Winged helix-like DNA-binding domain superfamily/Winged helix DNA-binding domain"/>
    <property type="match status" value="1"/>
</dbReference>
<dbReference type="GO" id="GO:0006355">
    <property type="term" value="P:regulation of DNA-templated transcription"/>
    <property type="evidence" value="ECO:0007669"/>
    <property type="project" value="InterPro"/>
</dbReference>
<dbReference type="SMART" id="SM00448">
    <property type="entry name" value="REC"/>
    <property type="match status" value="1"/>
</dbReference>
<dbReference type="InterPro" id="IPR011006">
    <property type="entry name" value="CheY-like_superfamily"/>
</dbReference>
<dbReference type="GO" id="GO:0000156">
    <property type="term" value="F:phosphorelay response regulator activity"/>
    <property type="evidence" value="ECO:0007669"/>
    <property type="project" value="TreeGrafter"/>
</dbReference>
<dbReference type="Pfam" id="PF00072">
    <property type="entry name" value="Response_reg"/>
    <property type="match status" value="1"/>
</dbReference>
<name>A0A3R8L5E8_9FIRM</name>
<feature type="modified residue" description="4-aspartylphosphate" evidence="6">
    <location>
        <position position="52"/>
    </location>
</feature>
<dbReference type="Pfam" id="PF00486">
    <property type="entry name" value="Trans_reg_C"/>
    <property type="match status" value="1"/>
</dbReference>
<dbReference type="SUPFAM" id="SSF52172">
    <property type="entry name" value="CheY-like"/>
    <property type="match status" value="1"/>
</dbReference>
<evidence type="ECO:0000256" key="2">
    <source>
        <dbReference type="ARBA" id="ARBA00023015"/>
    </source>
</evidence>
<gene>
    <name evidence="10" type="ORF">EBB54_17540</name>
</gene>
<dbReference type="InterPro" id="IPR001789">
    <property type="entry name" value="Sig_transdc_resp-reg_receiver"/>
</dbReference>
<comment type="function">
    <text evidence="5">May play the central regulatory role in sporulation. It may be an element of the effector pathway responsible for the activation of sporulation genes in response to nutritional stress. Spo0A may act in concert with spo0H (a sigma factor) to control the expression of some genes that are critical to the sporulation process.</text>
</comment>
<evidence type="ECO:0000313" key="10">
    <source>
        <dbReference type="EMBL" id="RRK35408.1"/>
    </source>
</evidence>
<dbReference type="PANTHER" id="PTHR48111:SF43">
    <property type="entry name" value="STAGE 0 SPORULATION PROTEIN A HOMOLOG"/>
    <property type="match status" value="1"/>
</dbReference>
<keyword evidence="6" id="KW-0597">Phosphoprotein</keyword>
<feature type="domain" description="Response regulatory" evidence="8">
    <location>
        <begin position="3"/>
        <end position="116"/>
    </location>
</feature>
<dbReference type="CDD" id="cd00383">
    <property type="entry name" value="trans_reg_C"/>
    <property type="match status" value="1"/>
</dbReference>
<dbReference type="InterPro" id="IPR001867">
    <property type="entry name" value="OmpR/PhoB-type_DNA-bd"/>
</dbReference>
<keyword evidence="2" id="KW-0805">Transcription regulation</keyword>
<evidence type="ECO:0000259" key="9">
    <source>
        <dbReference type="PROSITE" id="PS51755"/>
    </source>
</evidence>